<evidence type="ECO:0000313" key="7">
    <source>
        <dbReference type="Proteomes" id="UP000680038"/>
    </source>
</evidence>
<evidence type="ECO:0000313" key="6">
    <source>
        <dbReference type="EMBL" id="CAG5006644.1"/>
    </source>
</evidence>
<feature type="repeat" description="TPR" evidence="3">
    <location>
        <begin position="456"/>
        <end position="489"/>
    </location>
</feature>
<dbReference type="InterPro" id="IPR001466">
    <property type="entry name" value="Beta-lactam-related"/>
</dbReference>
<keyword evidence="3" id="KW-0802">TPR repeat</keyword>
<dbReference type="Gene3D" id="1.25.40.10">
    <property type="entry name" value="Tetratricopeptide repeat domain"/>
    <property type="match status" value="1"/>
</dbReference>
<dbReference type="RefSeq" id="WP_215240304.1">
    <property type="nucleotide sequence ID" value="NZ_CAJRAF010000002.1"/>
</dbReference>
<keyword evidence="6" id="KW-0378">Hydrolase</keyword>
<comment type="subcellular location">
    <subcellularLocation>
        <location evidence="1">Membrane</location>
    </subcellularLocation>
</comment>
<reference evidence="6" key="1">
    <citation type="submission" date="2021-04" db="EMBL/GenBank/DDBJ databases">
        <authorList>
            <person name="Rodrigo-Torres L."/>
            <person name="Arahal R. D."/>
            <person name="Lucena T."/>
        </authorList>
    </citation>
    <scope>NUCLEOTIDE SEQUENCE</scope>
    <source>
        <strain evidence="6">CECT 9275</strain>
    </source>
</reference>
<dbReference type="AlphaFoldDB" id="A0A916ND89"/>
<feature type="chain" id="PRO_5037034090" evidence="4">
    <location>
        <begin position="22"/>
        <end position="502"/>
    </location>
</feature>
<dbReference type="PROSITE" id="PS50005">
    <property type="entry name" value="TPR"/>
    <property type="match status" value="1"/>
</dbReference>
<evidence type="ECO:0000256" key="1">
    <source>
        <dbReference type="ARBA" id="ARBA00004370"/>
    </source>
</evidence>
<dbReference type="InterPro" id="IPR012338">
    <property type="entry name" value="Beta-lactam/transpept-like"/>
</dbReference>
<keyword evidence="4" id="KW-0732">Signal</keyword>
<dbReference type="InterPro" id="IPR011990">
    <property type="entry name" value="TPR-like_helical_dom_sf"/>
</dbReference>
<name>A0A916ND89_9BACT</name>
<keyword evidence="6" id="KW-0031">Aminopeptidase</keyword>
<dbReference type="Proteomes" id="UP000680038">
    <property type="component" value="Unassembled WGS sequence"/>
</dbReference>
<dbReference type="InterPro" id="IPR019734">
    <property type="entry name" value="TPR_rpt"/>
</dbReference>
<evidence type="ECO:0000259" key="5">
    <source>
        <dbReference type="Pfam" id="PF00144"/>
    </source>
</evidence>
<evidence type="ECO:0000256" key="4">
    <source>
        <dbReference type="SAM" id="SignalP"/>
    </source>
</evidence>
<keyword evidence="6" id="KW-0645">Protease</keyword>
<feature type="domain" description="Beta-lactamase-related" evidence="5">
    <location>
        <begin position="43"/>
        <end position="358"/>
    </location>
</feature>
<evidence type="ECO:0000256" key="2">
    <source>
        <dbReference type="ARBA" id="ARBA00023136"/>
    </source>
</evidence>
<dbReference type="PROSITE" id="PS00146">
    <property type="entry name" value="BETA_LACTAMASE_A"/>
    <property type="match status" value="1"/>
</dbReference>
<protein>
    <submittedName>
        <fullName evidence="6">D-aminopeptidase</fullName>
        <ecNumber evidence="6">3.4.11.19</ecNumber>
    </submittedName>
</protein>
<accession>A0A916ND89</accession>
<dbReference type="SUPFAM" id="SSF56601">
    <property type="entry name" value="beta-lactamase/transpeptidase-like"/>
    <property type="match status" value="1"/>
</dbReference>
<organism evidence="6 7">
    <name type="scientific">Dyadobacter helix</name>
    <dbReference type="NCBI Taxonomy" id="2822344"/>
    <lineage>
        <taxon>Bacteria</taxon>
        <taxon>Pseudomonadati</taxon>
        <taxon>Bacteroidota</taxon>
        <taxon>Cytophagia</taxon>
        <taxon>Cytophagales</taxon>
        <taxon>Spirosomataceae</taxon>
        <taxon>Dyadobacter</taxon>
    </lineage>
</organism>
<dbReference type="GO" id="GO:0016020">
    <property type="term" value="C:membrane"/>
    <property type="evidence" value="ECO:0007669"/>
    <property type="project" value="UniProtKB-SubCell"/>
</dbReference>
<feature type="signal peptide" evidence="4">
    <location>
        <begin position="1"/>
        <end position="21"/>
    </location>
</feature>
<keyword evidence="7" id="KW-1185">Reference proteome</keyword>
<dbReference type="InterPro" id="IPR050491">
    <property type="entry name" value="AmpC-like"/>
</dbReference>
<dbReference type="PANTHER" id="PTHR46825">
    <property type="entry name" value="D-ALANYL-D-ALANINE-CARBOXYPEPTIDASE/ENDOPEPTIDASE AMPH"/>
    <property type="match status" value="1"/>
</dbReference>
<evidence type="ECO:0000256" key="3">
    <source>
        <dbReference type="PROSITE-ProRule" id="PRU00339"/>
    </source>
</evidence>
<gene>
    <name evidence="6" type="primary">dap_3</name>
    <name evidence="6" type="ORF">DYBT9275_03868</name>
</gene>
<keyword evidence="2" id="KW-0472">Membrane</keyword>
<proteinExistence type="predicted"/>
<dbReference type="Pfam" id="PF00144">
    <property type="entry name" value="Beta-lactamase"/>
    <property type="match status" value="1"/>
</dbReference>
<dbReference type="Gene3D" id="3.40.710.10">
    <property type="entry name" value="DD-peptidase/beta-lactamase superfamily"/>
    <property type="match status" value="1"/>
</dbReference>
<comment type="caution">
    <text evidence="6">The sequence shown here is derived from an EMBL/GenBank/DDBJ whole genome shotgun (WGS) entry which is preliminary data.</text>
</comment>
<dbReference type="InterPro" id="IPR023650">
    <property type="entry name" value="Beta-lactam_class-A_AS"/>
</dbReference>
<dbReference type="SUPFAM" id="SSF48452">
    <property type="entry name" value="TPR-like"/>
    <property type="match status" value="1"/>
</dbReference>
<dbReference type="EC" id="3.4.11.19" evidence="6"/>
<dbReference type="PANTHER" id="PTHR46825:SF11">
    <property type="entry name" value="PENICILLIN-BINDING PROTEIN 4"/>
    <property type="match status" value="1"/>
</dbReference>
<dbReference type="EMBL" id="CAJRAF010000002">
    <property type="protein sequence ID" value="CAG5006644.1"/>
    <property type="molecule type" value="Genomic_DNA"/>
</dbReference>
<dbReference type="GO" id="GO:0004177">
    <property type="term" value="F:aminopeptidase activity"/>
    <property type="evidence" value="ECO:0007669"/>
    <property type="project" value="UniProtKB-KW"/>
</dbReference>
<sequence>MRLLKSALVACFLLINVSLFAQNAQKLDSLFNVLDTASHFNGNVLVAQGDRVVYARSVGYAQMNERKKNTSRSAFQIGSVSKTFTALAILQLAEKGKLRLDDRVAHFLPDLTYHTLTIRHLLSHTSGLPDKEELFFPLIDADTGLRVSNQLIVPALIKSNTPLAFAPGSQWRYNNIGFALLALVVEKVSGESFADYLQKHIFIPAGMKDSYLLGSRVDDTNRVTGYLVRHHYLGDLESIEASKKVRRWSYNMRDLYGPTNVVSTAADMLKFALALDTYKLLGRTLTEEAFTAYRLSSGKPAMPDGEFGRAAYGLGWFLPVNDLGKMVMHTGREPGFFTFFWHDRKTRRTLILLDNAESTGFGYACKETFNIVYGTKFFPPEPPRQRSLFLPYVGVLLKEGADAAASFFNRYKGDTTHYFTDERELNELGLELLADRHNEAALEALKLCTLLYPLSWNTYDSYGKALLQSGKRKDAIDMYRKSVEMFPGNLPGKKILEELTAK</sequence>